<dbReference type="EMBL" id="BPQI01000208">
    <property type="protein sequence ID" value="GJD59417.1"/>
    <property type="molecule type" value="Genomic_DNA"/>
</dbReference>
<reference evidence="2" key="2">
    <citation type="submission" date="2021-08" db="EMBL/GenBank/DDBJ databases">
        <authorList>
            <person name="Tani A."/>
            <person name="Ola A."/>
            <person name="Ogura Y."/>
            <person name="Katsura K."/>
            <person name="Hayashi T."/>
        </authorList>
    </citation>
    <scope>NUCLEOTIDE SEQUENCE</scope>
    <source>
        <strain evidence="2">DSM 22415</strain>
    </source>
</reference>
<sequence>MAALVIGGEPLLVLGHDEGAPLGAHHHLVLGVLELVHGDDALAAPRRQKRRLVDEVHQVRAREAGGAAGDGLQVDVGGQRHLAHVDAQDALATGHVRVRHHDLAVEAAGTQQRRVEHVGAVGRRDDDDALVGLEAVHLHEELVEGLLALVVAAAEAGAAVTADRVDLVDEDDAGRVLLGLLEHVAHAARADADEHLDEVGARDGEERHVRFTRDGAGDQGLAGAGRADEQHAARDPAAEALELLRVAQELDDLLKVFLGLLDTGDVVEADAAMRLVQELGLRLAEAHGAAGAGLHLARQEDPGADEDEDREPAHEKLDEPGGVVRRRARRDLDALALELGDQARVVRRVAGEVAAAHIGAADILPGDHHRLDLAGIGVVQKLAVSDLAAAAAMTRVLEQGHKGEHEQEDDDPQGKIAKIRVHLPILEACRPPRPAPPVDPARLPNVGSGLSLAK</sequence>
<evidence type="ECO:0000313" key="3">
    <source>
        <dbReference type="Proteomes" id="UP001055303"/>
    </source>
</evidence>
<evidence type="ECO:0000313" key="2">
    <source>
        <dbReference type="EMBL" id="GJD59417.1"/>
    </source>
</evidence>
<reference evidence="2" key="1">
    <citation type="journal article" date="2021" name="Front. Microbiol.">
        <title>Comprehensive Comparative Genomics and Phenotyping of Methylobacterium Species.</title>
        <authorList>
            <person name="Alessa O."/>
            <person name="Ogura Y."/>
            <person name="Fujitani Y."/>
            <person name="Takami H."/>
            <person name="Hayashi T."/>
            <person name="Sahin N."/>
            <person name="Tani A."/>
        </authorList>
    </citation>
    <scope>NUCLEOTIDE SEQUENCE</scope>
    <source>
        <strain evidence="2">DSM 22415</strain>
    </source>
</reference>
<name>A0ABQ4RPV9_9HYPH</name>
<protein>
    <submittedName>
        <fullName evidence="2">Uncharacterized protein</fullName>
    </submittedName>
</protein>
<feature type="region of interest" description="Disordered" evidence="1">
    <location>
        <begin position="428"/>
        <end position="454"/>
    </location>
</feature>
<accession>A0ABQ4RPV9</accession>
<keyword evidence="3" id="KW-1185">Reference proteome</keyword>
<comment type="caution">
    <text evidence="2">The sequence shown here is derived from an EMBL/GenBank/DDBJ whole genome shotgun (WGS) entry which is preliminary data.</text>
</comment>
<dbReference type="Proteomes" id="UP001055303">
    <property type="component" value="Unassembled WGS sequence"/>
</dbReference>
<gene>
    <name evidence="2" type="ORF">IFDJLNFL_5345</name>
</gene>
<feature type="region of interest" description="Disordered" evidence="1">
    <location>
        <begin position="297"/>
        <end position="324"/>
    </location>
</feature>
<proteinExistence type="predicted"/>
<evidence type="ECO:0000256" key="1">
    <source>
        <dbReference type="SAM" id="MobiDB-lite"/>
    </source>
</evidence>
<organism evidence="2 3">
    <name type="scientific">Methylobacterium dankookense</name>
    <dbReference type="NCBI Taxonomy" id="560405"/>
    <lineage>
        <taxon>Bacteria</taxon>
        <taxon>Pseudomonadati</taxon>
        <taxon>Pseudomonadota</taxon>
        <taxon>Alphaproteobacteria</taxon>
        <taxon>Hyphomicrobiales</taxon>
        <taxon>Methylobacteriaceae</taxon>
        <taxon>Methylobacterium</taxon>
    </lineage>
</organism>